<name>A0ABY7G3S2_MYAAR</name>
<accession>A0ABY7G3S2</accession>
<gene>
    <name evidence="2" type="ORF">MAR_002666</name>
</gene>
<feature type="transmembrane region" description="Helical" evidence="1">
    <location>
        <begin position="56"/>
        <end position="78"/>
    </location>
</feature>
<protein>
    <submittedName>
        <fullName evidence="2">Uncharacterized protein</fullName>
    </submittedName>
</protein>
<dbReference type="EMBL" id="CP111027">
    <property type="protein sequence ID" value="WAR29098.1"/>
    <property type="molecule type" value="Genomic_DNA"/>
</dbReference>
<evidence type="ECO:0000256" key="1">
    <source>
        <dbReference type="SAM" id="Phobius"/>
    </source>
</evidence>
<proteinExistence type="predicted"/>
<keyword evidence="1" id="KW-0472">Membrane</keyword>
<organism evidence="2 3">
    <name type="scientific">Mya arenaria</name>
    <name type="common">Soft-shell clam</name>
    <dbReference type="NCBI Taxonomy" id="6604"/>
    <lineage>
        <taxon>Eukaryota</taxon>
        <taxon>Metazoa</taxon>
        <taxon>Spiralia</taxon>
        <taxon>Lophotrochozoa</taxon>
        <taxon>Mollusca</taxon>
        <taxon>Bivalvia</taxon>
        <taxon>Autobranchia</taxon>
        <taxon>Heteroconchia</taxon>
        <taxon>Euheterodonta</taxon>
        <taxon>Imparidentia</taxon>
        <taxon>Neoheterodontei</taxon>
        <taxon>Myida</taxon>
        <taxon>Myoidea</taxon>
        <taxon>Myidae</taxon>
        <taxon>Mya</taxon>
    </lineage>
</organism>
<keyword evidence="3" id="KW-1185">Reference proteome</keyword>
<reference evidence="2" key="1">
    <citation type="submission" date="2022-11" db="EMBL/GenBank/DDBJ databases">
        <title>Centuries of genome instability and evolution in soft-shell clam transmissible cancer (bioRxiv).</title>
        <authorList>
            <person name="Hart S.F.M."/>
            <person name="Yonemitsu M.A."/>
            <person name="Giersch R.M."/>
            <person name="Beal B.F."/>
            <person name="Arriagada G."/>
            <person name="Davis B.W."/>
            <person name="Ostrander E.A."/>
            <person name="Goff S.P."/>
            <person name="Metzger M.J."/>
        </authorList>
    </citation>
    <scope>NUCLEOTIDE SEQUENCE</scope>
    <source>
        <strain evidence="2">MELC-2E11</strain>
        <tissue evidence="2">Siphon/mantle</tissue>
    </source>
</reference>
<evidence type="ECO:0000313" key="3">
    <source>
        <dbReference type="Proteomes" id="UP001164746"/>
    </source>
</evidence>
<keyword evidence="1" id="KW-0812">Transmembrane</keyword>
<sequence length="100" mass="11061">MSLNVLGNNDNLMQYVVRALLPYASRVTTDSCSLVGLTLLYPWVFPVPRNSIGVCFWLYSVSSCIMTTIAHGCIIGFIPSTVDLRSLWKGQDALPQSEAY</sequence>
<dbReference type="Proteomes" id="UP001164746">
    <property type="component" value="Chromosome 16"/>
</dbReference>
<evidence type="ECO:0000313" key="2">
    <source>
        <dbReference type="EMBL" id="WAR29098.1"/>
    </source>
</evidence>
<keyword evidence="1" id="KW-1133">Transmembrane helix</keyword>